<keyword evidence="1" id="KW-0732">Signal</keyword>
<accession>A0AAN4VZ86</accession>
<dbReference type="EMBL" id="BQKE01000001">
    <property type="protein sequence ID" value="GJM61939.1"/>
    <property type="molecule type" value="Genomic_DNA"/>
</dbReference>
<dbReference type="AlphaFoldDB" id="A0AAN4VZ86"/>
<dbReference type="PANTHER" id="PTHR11575">
    <property type="entry name" value="5'-NUCLEOTIDASE-RELATED"/>
    <property type="match status" value="1"/>
</dbReference>
<dbReference type="Proteomes" id="UP001310022">
    <property type="component" value="Unassembled WGS sequence"/>
</dbReference>
<dbReference type="InterPro" id="IPR036907">
    <property type="entry name" value="5'-Nucleotdase_C_sf"/>
</dbReference>
<dbReference type="SUPFAM" id="SSF55816">
    <property type="entry name" value="5'-nucleotidase (syn. UDP-sugar hydrolase), C-terminal domain"/>
    <property type="match status" value="1"/>
</dbReference>
<dbReference type="Pfam" id="PF02872">
    <property type="entry name" value="5_nucleotid_C"/>
    <property type="match status" value="1"/>
</dbReference>
<reference evidence="3 4" key="1">
    <citation type="submission" date="2021-12" db="EMBL/GenBank/DDBJ databases">
        <title>Genome sequencing of bacteria with rrn-lacking chromosome and rrn-plasmid.</title>
        <authorList>
            <person name="Anda M."/>
            <person name="Iwasaki W."/>
        </authorList>
    </citation>
    <scope>NUCLEOTIDE SEQUENCE [LARGE SCALE GENOMIC DNA]</scope>
    <source>
        <strain evidence="3 4">NBRC 15940</strain>
    </source>
</reference>
<evidence type="ECO:0000256" key="1">
    <source>
        <dbReference type="SAM" id="SignalP"/>
    </source>
</evidence>
<evidence type="ECO:0000313" key="4">
    <source>
        <dbReference type="Proteomes" id="UP001310022"/>
    </source>
</evidence>
<dbReference type="Gene3D" id="3.90.780.10">
    <property type="entry name" value="5'-Nucleotidase, C-terminal domain"/>
    <property type="match status" value="1"/>
</dbReference>
<dbReference type="RefSeq" id="WP_053403876.1">
    <property type="nucleotide sequence ID" value="NZ_BQKE01000001.1"/>
</dbReference>
<feature type="signal peptide" evidence="1">
    <location>
        <begin position="1"/>
        <end position="20"/>
    </location>
</feature>
<comment type="caution">
    <text evidence="3">The sequence shown here is derived from an EMBL/GenBank/DDBJ whole genome shotgun (WGS) entry which is preliminary data.</text>
</comment>
<dbReference type="GO" id="GO:0016787">
    <property type="term" value="F:hydrolase activity"/>
    <property type="evidence" value="ECO:0007669"/>
    <property type="project" value="InterPro"/>
</dbReference>
<keyword evidence="4" id="KW-1185">Reference proteome</keyword>
<proteinExistence type="predicted"/>
<dbReference type="PROSITE" id="PS51257">
    <property type="entry name" value="PROKAR_LIPOPROTEIN"/>
    <property type="match status" value="1"/>
</dbReference>
<dbReference type="PANTHER" id="PTHR11575:SF24">
    <property type="entry name" value="5'-NUCLEOTIDASE"/>
    <property type="match status" value="1"/>
</dbReference>
<gene>
    <name evidence="3" type="ORF">PEDI_24910</name>
</gene>
<feature type="chain" id="PRO_5042908213" evidence="1">
    <location>
        <begin position="21"/>
        <end position="251"/>
    </location>
</feature>
<dbReference type="GO" id="GO:0009166">
    <property type="term" value="P:nucleotide catabolic process"/>
    <property type="evidence" value="ECO:0007669"/>
    <property type="project" value="InterPro"/>
</dbReference>
<evidence type="ECO:0000259" key="2">
    <source>
        <dbReference type="Pfam" id="PF02872"/>
    </source>
</evidence>
<dbReference type="InterPro" id="IPR008334">
    <property type="entry name" value="5'-Nucleotdase_C"/>
</dbReference>
<dbReference type="PRINTS" id="PR01607">
    <property type="entry name" value="APYRASEFAMLY"/>
</dbReference>
<feature type="domain" description="5'-Nucleotidase C-terminal" evidence="2">
    <location>
        <begin position="68"/>
        <end position="209"/>
    </location>
</feature>
<protein>
    <submittedName>
        <fullName evidence="3">5'-nucleotidase</fullName>
    </submittedName>
</protein>
<name>A0AAN4VZ86_9BACT</name>
<sequence>MKNSYKGQSLLILMAFFFLAACQPKVLVKQSVTGVDVQVSPAQGADPEFEAMIQPYKEKLDAGMNTVIGENAVDMTVQRVESNLGNFMADLMQVEGSKVYGQPVDMGVVTNGSLRKPIAAGPMTTRDIYELMPFENRLNILELTGEQVMQLMEYMVKTKSASVSNSQVHVVGDQIQQVLIGGKPLELNGTYTVSISDYLAGGGDNMKFFLETKKVLASDYMVRQMIFDYIEAHTVKGEPVHAEVEGRVIIE</sequence>
<evidence type="ECO:0000313" key="3">
    <source>
        <dbReference type="EMBL" id="GJM61939.1"/>
    </source>
</evidence>
<dbReference type="InterPro" id="IPR006179">
    <property type="entry name" value="5_nucleotidase/apyrase"/>
</dbReference>
<organism evidence="3 4">
    <name type="scientific">Persicobacter diffluens</name>
    <dbReference type="NCBI Taxonomy" id="981"/>
    <lineage>
        <taxon>Bacteria</taxon>
        <taxon>Pseudomonadati</taxon>
        <taxon>Bacteroidota</taxon>
        <taxon>Cytophagia</taxon>
        <taxon>Cytophagales</taxon>
        <taxon>Persicobacteraceae</taxon>
        <taxon>Persicobacter</taxon>
    </lineage>
</organism>